<name>A0A3P7J5G6_STRVU</name>
<protein>
    <recommendedName>
        <fullName evidence="2">Rho-GAP domain-containing protein</fullName>
    </recommendedName>
</protein>
<dbReference type="Gene3D" id="1.10.555.10">
    <property type="entry name" value="Rho GTPase activation protein"/>
    <property type="match status" value="1"/>
</dbReference>
<evidence type="ECO:0000313" key="4">
    <source>
        <dbReference type="Proteomes" id="UP000270094"/>
    </source>
</evidence>
<keyword evidence="1" id="KW-0812">Transmembrane</keyword>
<feature type="transmembrane region" description="Helical" evidence="1">
    <location>
        <begin position="161"/>
        <end position="181"/>
    </location>
</feature>
<organism evidence="3 4">
    <name type="scientific">Strongylus vulgaris</name>
    <name type="common">Blood worm</name>
    <dbReference type="NCBI Taxonomy" id="40348"/>
    <lineage>
        <taxon>Eukaryota</taxon>
        <taxon>Metazoa</taxon>
        <taxon>Ecdysozoa</taxon>
        <taxon>Nematoda</taxon>
        <taxon>Chromadorea</taxon>
        <taxon>Rhabditida</taxon>
        <taxon>Rhabditina</taxon>
        <taxon>Rhabditomorpha</taxon>
        <taxon>Strongyloidea</taxon>
        <taxon>Strongylidae</taxon>
        <taxon>Strongylus</taxon>
    </lineage>
</organism>
<keyword evidence="1" id="KW-0472">Membrane</keyword>
<dbReference type="PANTHER" id="PTHR15670">
    <property type="entry name" value="RHO GTPASE ACTIVATING PROTEIN 11A"/>
    <property type="match status" value="1"/>
</dbReference>
<dbReference type="Pfam" id="PF00620">
    <property type="entry name" value="RhoGAP"/>
    <property type="match status" value="1"/>
</dbReference>
<keyword evidence="1" id="KW-1133">Transmembrane helix</keyword>
<gene>
    <name evidence="3" type="ORF">SVUK_LOCUS15479</name>
</gene>
<dbReference type="InterPro" id="IPR000198">
    <property type="entry name" value="RhoGAP_dom"/>
</dbReference>
<dbReference type="PROSITE" id="PS50238">
    <property type="entry name" value="RHOGAP"/>
    <property type="match status" value="1"/>
</dbReference>
<dbReference type="GO" id="GO:0005096">
    <property type="term" value="F:GTPase activator activity"/>
    <property type="evidence" value="ECO:0007669"/>
    <property type="project" value="TreeGrafter"/>
</dbReference>
<evidence type="ECO:0000259" key="2">
    <source>
        <dbReference type="PROSITE" id="PS50238"/>
    </source>
</evidence>
<sequence length="185" mass="21110">MDQEGLFRREGNASRLNQNNWAVYMGSAPIPANFSVHDVCSMVKRFFRDLKEPLLSGAGLRDRLFDLVKKNQSAPVTRKEFAAIFEPEVNPAKKNVMFCLSRAHLGTLGYLMRQLHRISHNSCKHQMTSHNLATVFAPTLFRDEISNKAKRKERRGSQKKGPCRVPFNIVALYLFTGYAIVTPRK</sequence>
<dbReference type="SMART" id="SM00324">
    <property type="entry name" value="RhoGAP"/>
    <property type="match status" value="1"/>
</dbReference>
<dbReference type="InterPro" id="IPR042869">
    <property type="entry name" value="ARHGAP11A/B"/>
</dbReference>
<dbReference type="EMBL" id="UYYB01108776">
    <property type="protein sequence ID" value="VDM80481.1"/>
    <property type="molecule type" value="Genomic_DNA"/>
</dbReference>
<dbReference type="PANTHER" id="PTHR15670:SF4">
    <property type="entry name" value="RHO GTPASE-ACTIVATING PROTEIN 11A"/>
    <property type="match status" value="1"/>
</dbReference>
<dbReference type="AlphaFoldDB" id="A0A3P7J5G6"/>
<dbReference type="InterPro" id="IPR008936">
    <property type="entry name" value="Rho_GTPase_activation_prot"/>
</dbReference>
<reference evidence="3 4" key="1">
    <citation type="submission" date="2018-11" db="EMBL/GenBank/DDBJ databases">
        <authorList>
            <consortium name="Pathogen Informatics"/>
        </authorList>
    </citation>
    <scope>NUCLEOTIDE SEQUENCE [LARGE SCALE GENOMIC DNA]</scope>
</reference>
<dbReference type="GO" id="GO:0007165">
    <property type="term" value="P:signal transduction"/>
    <property type="evidence" value="ECO:0007669"/>
    <property type="project" value="InterPro"/>
</dbReference>
<dbReference type="OrthoDB" id="29546at2759"/>
<keyword evidence="4" id="KW-1185">Reference proteome</keyword>
<dbReference type="Proteomes" id="UP000270094">
    <property type="component" value="Unassembled WGS sequence"/>
</dbReference>
<accession>A0A3P7J5G6</accession>
<evidence type="ECO:0000313" key="3">
    <source>
        <dbReference type="EMBL" id="VDM80481.1"/>
    </source>
</evidence>
<proteinExistence type="predicted"/>
<evidence type="ECO:0000256" key="1">
    <source>
        <dbReference type="SAM" id="Phobius"/>
    </source>
</evidence>
<dbReference type="CDD" id="cd00159">
    <property type="entry name" value="RhoGAP"/>
    <property type="match status" value="1"/>
</dbReference>
<dbReference type="SUPFAM" id="SSF48350">
    <property type="entry name" value="GTPase activation domain, GAP"/>
    <property type="match status" value="1"/>
</dbReference>
<feature type="domain" description="Rho-GAP" evidence="2">
    <location>
        <begin position="1"/>
        <end position="181"/>
    </location>
</feature>